<proteinExistence type="inferred from homology"/>
<evidence type="ECO:0000259" key="2">
    <source>
        <dbReference type="Pfam" id="PF08327"/>
    </source>
</evidence>
<accession>A0A1H2RKM2</accession>
<organism evidence="3 4">
    <name type="scientific">Litoreibacter albidus</name>
    <dbReference type="NCBI Taxonomy" id="670155"/>
    <lineage>
        <taxon>Bacteria</taxon>
        <taxon>Pseudomonadati</taxon>
        <taxon>Pseudomonadota</taxon>
        <taxon>Alphaproteobacteria</taxon>
        <taxon>Rhodobacterales</taxon>
        <taxon>Roseobacteraceae</taxon>
        <taxon>Litoreibacter</taxon>
    </lineage>
</organism>
<dbReference type="EMBL" id="FNOI01000001">
    <property type="protein sequence ID" value="SDW19720.1"/>
    <property type="molecule type" value="Genomic_DNA"/>
</dbReference>
<keyword evidence="4" id="KW-1185">Reference proteome</keyword>
<sequence length="140" mass="15459">MTETILQKSIYLRATKAQVWDYLTDPDKLAIWFHKPKVALADGADYAMFGTESGDKLMWGTVNTARPHDYLEYTFTIAPMGDATSTVKWTLEEVAGGTRLSLEHSGLPQGDAAFGLTLALDKGWDEHLGRLRADAHGESD</sequence>
<dbReference type="RefSeq" id="WP_089943967.1">
    <property type="nucleotide sequence ID" value="NZ_FNOI01000001.1"/>
</dbReference>
<dbReference type="Proteomes" id="UP000199441">
    <property type="component" value="Unassembled WGS sequence"/>
</dbReference>
<dbReference type="InterPro" id="IPR023393">
    <property type="entry name" value="START-like_dom_sf"/>
</dbReference>
<reference evidence="4" key="1">
    <citation type="submission" date="2016-10" db="EMBL/GenBank/DDBJ databases">
        <authorList>
            <person name="Varghese N."/>
            <person name="Submissions S."/>
        </authorList>
    </citation>
    <scope>NUCLEOTIDE SEQUENCE [LARGE SCALE GENOMIC DNA]</scope>
    <source>
        <strain evidence="4">DSM 26922</strain>
    </source>
</reference>
<dbReference type="OrthoDB" id="9803476at2"/>
<dbReference type="Gene3D" id="3.30.530.20">
    <property type="match status" value="1"/>
</dbReference>
<dbReference type="CDD" id="cd07814">
    <property type="entry name" value="SRPBCC_CalC_Aha1-like"/>
    <property type="match status" value="1"/>
</dbReference>
<protein>
    <submittedName>
        <fullName evidence="3">Uncharacterized conserved protein YndB, AHSA1/START domain</fullName>
    </submittedName>
</protein>
<dbReference type="Pfam" id="PF08327">
    <property type="entry name" value="AHSA1"/>
    <property type="match status" value="1"/>
</dbReference>
<feature type="domain" description="Activator of Hsp90 ATPase homologue 1/2-like C-terminal" evidence="2">
    <location>
        <begin position="14"/>
        <end position="132"/>
    </location>
</feature>
<dbReference type="InterPro" id="IPR013538">
    <property type="entry name" value="ASHA1/2-like_C"/>
</dbReference>
<dbReference type="STRING" id="670155.SAMN04488001_0532"/>
<comment type="similarity">
    <text evidence="1">Belongs to the AHA1 family.</text>
</comment>
<dbReference type="AlphaFoldDB" id="A0A1H2RKM2"/>
<dbReference type="SUPFAM" id="SSF55961">
    <property type="entry name" value="Bet v1-like"/>
    <property type="match status" value="1"/>
</dbReference>
<name>A0A1H2RKM2_9RHOB</name>
<evidence type="ECO:0000313" key="4">
    <source>
        <dbReference type="Proteomes" id="UP000199441"/>
    </source>
</evidence>
<evidence type="ECO:0000313" key="3">
    <source>
        <dbReference type="EMBL" id="SDW19720.1"/>
    </source>
</evidence>
<evidence type="ECO:0000256" key="1">
    <source>
        <dbReference type="ARBA" id="ARBA00006817"/>
    </source>
</evidence>
<gene>
    <name evidence="3" type="ORF">SAMN04488001_0532</name>
</gene>